<dbReference type="InterPro" id="IPR043132">
    <property type="entry name" value="BCAT-like_C"/>
</dbReference>
<dbReference type="EMBL" id="PYFT01000001">
    <property type="protein sequence ID" value="PSR57056.1"/>
    <property type="molecule type" value="Genomic_DNA"/>
</dbReference>
<keyword evidence="10" id="KW-1185">Reference proteome</keyword>
<comment type="pathway">
    <text evidence="3">Amino-acid biosynthesis; L-leucine biosynthesis; L-leucine from 3-methyl-2-oxobutanoate: step 4/4.</text>
</comment>
<evidence type="ECO:0000256" key="8">
    <source>
        <dbReference type="ARBA" id="ARBA00049229"/>
    </source>
</evidence>
<dbReference type="GO" id="GO:0046394">
    <property type="term" value="P:carboxylic acid biosynthetic process"/>
    <property type="evidence" value="ECO:0007669"/>
    <property type="project" value="UniProtKB-ARBA"/>
</dbReference>
<evidence type="ECO:0000256" key="7">
    <source>
        <dbReference type="ARBA" id="ARBA00048798"/>
    </source>
</evidence>
<dbReference type="InterPro" id="IPR043131">
    <property type="entry name" value="BCAT-like_N"/>
</dbReference>
<name>A0A2T2YNI6_9BACT</name>
<dbReference type="RefSeq" id="WP_106933229.1">
    <property type="nucleotide sequence ID" value="NZ_PYFT01000001.1"/>
</dbReference>
<dbReference type="Gene3D" id="3.20.10.10">
    <property type="entry name" value="D-amino Acid Aminotransferase, subunit A, domain 2"/>
    <property type="match status" value="1"/>
</dbReference>
<dbReference type="Gene3D" id="3.30.470.10">
    <property type="match status" value="1"/>
</dbReference>
<keyword evidence="9" id="KW-0032">Aminotransferase</keyword>
<dbReference type="InterPro" id="IPR001544">
    <property type="entry name" value="Aminotrans_IV"/>
</dbReference>
<comment type="caution">
    <text evidence="9">The sequence shown here is derived from an EMBL/GenBank/DDBJ whole genome shotgun (WGS) entry which is preliminary data.</text>
</comment>
<evidence type="ECO:0000256" key="6">
    <source>
        <dbReference type="ARBA" id="ARBA00048212"/>
    </source>
</evidence>
<dbReference type="SUPFAM" id="SSF56752">
    <property type="entry name" value="D-aminoacid aminotransferase-like PLP-dependent enzymes"/>
    <property type="match status" value="1"/>
</dbReference>
<gene>
    <name evidence="9" type="ORF">AHMF7605_28015</name>
</gene>
<organism evidence="9 10">
    <name type="scientific">Adhaeribacter arboris</name>
    <dbReference type="NCBI Taxonomy" id="2072846"/>
    <lineage>
        <taxon>Bacteria</taxon>
        <taxon>Pseudomonadati</taxon>
        <taxon>Bacteroidota</taxon>
        <taxon>Cytophagia</taxon>
        <taxon>Cytophagales</taxon>
        <taxon>Hymenobacteraceae</taxon>
        <taxon>Adhaeribacter</taxon>
    </lineage>
</organism>
<evidence type="ECO:0000256" key="4">
    <source>
        <dbReference type="ARBA" id="ARBA00009320"/>
    </source>
</evidence>
<comment type="catalytic activity">
    <reaction evidence="7">
        <text>L-isoleucine + 2-oxoglutarate = (S)-3-methyl-2-oxopentanoate + L-glutamate</text>
        <dbReference type="Rhea" id="RHEA:24801"/>
        <dbReference type="ChEBI" id="CHEBI:16810"/>
        <dbReference type="ChEBI" id="CHEBI:29985"/>
        <dbReference type="ChEBI" id="CHEBI:35146"/>
        <dbReference type="ChEBI" id="CHEBI:58045"/>
        <dbReference type="EC" id="2.6.1.42"/>
    </reaction>
</comment>
<dbReference type="Proteomes" id="UP000240357">
    <property type="component" value="Unassembled WGS sequence"/>
</dbReference>
<evidence type="ECO:0000256" key="5">
    <source>
        <dbReference type="ARBA" id="ARBA00013053"/>
    </source>
</evidence>
<evidence type="ECO:0000256" key="2">
    <source>
        <dbReference type="ARBA" id="ARBA00004931"/>
    </source>
</evidence>
<evidence type="ECO:0000256" key="1">
    <source>
        <dbReference type="ARBA" id="ARBA00004824"/>
    </source>
</evidence>
<dbReference type="GO" id="GO:0004084">
    <property type="term" value="F:branched-chain-amino-acid transaminase activity"/>
    <property type="evidence" value="ECO:0007669"/>
    <property type="project" value="UniProtKB-EC"/>
</dbReference>
<reference evidence="9 10" key="1">
    <citation type="submission" date="2018-03" db="EMBL/GenBank/DDBJ databases">
        <title>Adhaeribacter sp. HMF7605 Genome sequencing and assembly.</title>
        <authorList>
            <person name="Kang H."/>
            <person name="Kang J."/>
            <person name="Cha I."/>
            <person name="Kim H."/>
            <person name="Joh K."/>
        </authorList>
    </citation>
    <scope>NUCLEOTIDE SEQUENCE [LARGE SCALE GENOMIC DNA]</scope>
    <source>
        <strain evidence="9 10">HMF7605</strain>
    </source>
</reference>
<protein>
    <recommendedName>
        <fullName evidence="5">branched-chain-amino-acid transaminase</fullName>
        <ecNumber evidence="5">2.6.1.42</ecNumber>
    </recommendedName>
</protein>
<dbReference type="AlphaFoldDB" id="A0A2T2YNI6"/>
<dbReference type="PANTHER" id="PTHR42743">
    <property type="entry name" value="AMINO-ACID AMINOTRANSFERASE"/>
    <property type="match status" value="1"/>
</dbReference>
<proteinExistence type="inferred from homology"/>
<dbReference type="OrthoDB" id="9805628at2"/>
<comment type="similarity">
    <text evidence="4">Belongs to the class-IV pyridoxal-phosphate-dependent aminotransferase family.</text>
</comment>
<dbReference type="PANTHER" id="PTHR42743:SF11">
    <property type="entry name" value="AMINODEOXYCHORISMATE LYASE"/>
    <property type="match status" value="1"/>
</dbReference>
<comment type="catalytic activity">
    <reaction evidence="6">
        <text>L-valine + 2-oxoglutarate = 3-methyl-2-oxobutanoate + L-glutamate</text>
        <dbReference type="Rhea" id="RHEA:24813"/>
        <dbReference type="ChEBI" id="CHEBI:11851"/>
        <dbReference type="ChEBI" id="CHEBI:16810"/>
        <dbReference type="ChEBI" id="CHEBI:29985"/>
        <dbReference type="ChEBI" id="CHEBI:57762"/>
        <dbReference type="EC" id="2.6.1.42"/>
    </reaction>
</comment>
<accession>A0A2T2YNI6</accession>
<dbReference type="EC" id="2.6.1.42" evidence="5"/>
<comment type="pathway">
    <text evidence="2">Amino-acid biosynthesis; L-valine biosynthesis; L-valine from pyruvate: step 4/4.</text>
</comment>
<keyword evidence="9" id="KW-0808">Transferase</keyword>
<evidence type="ECO:0000256" key="3">
    <source>
        <dbReference type="ARBA" id="ARBA00005072"/>
    </source>
</evidence>
<evidence type="ECO:0000313" key="9">
    <source>
        <dbReference type="EMBL" id="PSR57056.1"/>
    </source>
</evidence>
<dbReference type="InterPro" id="IPR036038">
    <property type="entry name" value="Aminotransferase-like"/>
</dbReference>
<sequence>MYLLHNFQVVPEQNFTLSYTNRAFQYNDGLFDTIIISNGQIRFLPDHLERMQRALQILQIQVPTELQNTDVLLPLLQNLAEQNRLSHQTGRLKVHIWRSPGGLFTPDHHTAESLITLQPQATFNKNIPRADFATSVQNTYSPLSFFKGPFAVNYVLASLEKKHRQLDELILLNDQGAVSEALIANIFWVKDSILYTPALQSGCIAGIVRKNVLRLGATENLKIEEGLFTKTDVLSAETVFTSNVTGLRPIQFVGQKEFSIHHPILDQLNTLLFTD</sequence>
<dbReference type="Pfam" id="PF01063">
    <property type="entry name" value="Aminotran_4"/>
    <property type="match status" value="1"/>
</dbReference>
<dbReference type="InterPro" id="IPR050571">
    <property type="entry name" value="Class-IV_PLP-Dep_Aminotrnsfr"/>
</dbReference>
<evidence type="ECO:0000313" key="10">
    <source>
        <dbReference type="Proteomes" id="UP000240357"/>
    </source>
</evidence>
<comment type="catalytic activity">
    <reaction evidence="8">
        <text>L-leucine + 2-oxoglutarate = 4-methyl-2-oxopentanoate + L-glutamate</text>
        <dbReference type="Rhea" id="RHEA:18321"/>
        <dbReference type="ChEBI" id="CHEBI:16810"/>
        <dbReference type="ChEBI" id="CHEBI:17865"/>
        <dbReference type="ChEBI" id="CHEBI:29985"/>
        <dbReference type="ChEBI" id="CHEBI:57427"/>
        <dbReference type="EC" id="2.6.1.42"/>
    </reaction>
</comment>
<comment type="pathway">
    <text evidence="1">Amino-acid biosynthesis; L-isoleucine biosynthesis; L-isoleucine from 2-oxobutanoate: step 4/4.</text>
</comment>